<proteinExistence type="predicted"/>
<dbReference type="STRING" id="561176.SAMN04488561_5864"/>
<accession>A0A1H5PW62</accession>
<feature type="compositionally biased region" description="Pro residues" evidence="1">
    <location>
        <begin position="21"/>
        <end position="31"/>
    </location>
</feature>
<dbReference type="AlphaFoldDB" id="A0A1H5PW62"/>
<dbReference type="Proteomes" id="UP000181980">
    <property type="component" value="Unassembled WGS sequence"/>
</dbReference>
<keyword evidence="4" id="KW-1185">Reference proteome</keyword>
<name>A0A1H5PW62_9ACTN</name>
<dbReference type="Pfam" id="PF11832">
    <property type="entry name" value="DUF3352"/>
    <property type="match status" value="1"/>
</dbReference>
<feature type="compositionally biased region" description="Low complexity" evidence="1">
    <location>
        <begin position="8"/>
        <end position="20"/>
    </location>
</feature>
<feature type="region of interest" description="Disordered" evidence="1">
    <location>
        <begin position="1"/>
        <end position="60"/>
    </location>
</feature>
<evidence type="ECO:0000313" key="4">
    <source>
        <dbReference type="Proteomes" id="UP000181980"/>
    </source>
</evidence>
<keyword evidence="2" id="KW-0812">Transmembrane</keyword>
<protein>
    <recommendedName>
        <fullName evidence="5">DUF3352 domain-containing protein</fullName>
    </recommendedName>
</protein>
<dbReference type="InterPro" id="IPR021787">
    <property type="entry name" value="DUF3352"/>
</dbReference>
<reference evidence="4" key="1">
    <citation type="submission" date="2016-10" db="EMBL/GenBank/DDBJ databases">
        <authorList>
            <person name="Varghese N."/>
            <person name="Submissions S."/>
        </authorList>
    </citation>
    <scope>NUCLEOTIDE SEQUENCE [LARGE SCALE GENOMIC DNA]</scope>
    <source>
        <strain evidence="4">DSM 45237</strain>
    </source>
</reference>
<dbReference type="EMBL" id="FNUC01000004">
    <property type="protein sequence ID" value="SEF17428.1"/>
    <property type="molecule type" value="Genomic_DNA"/>
</dbReference>
<organism evidence="3 4">
    <name type="scientific">Jiangella alba</name>
    <dbReference type="NCBI Taxonomy" id="561176"/>
    <lineage>
        <taxon>Bacteria</taxon>
        <taxon>Bacillati</taxon>
        <taxon>Actinomycetota</taxon>
        <taxon>Actinomycetes</taxon>
        <taxon>Jiangellales</taxon>
        <taxon>Jiangellaceae</taxon>
        <taxon>Jiangella</taxon>
    </lineage>
</organism>
<evidence type="ECO:0000256" key="2">
    <source>
        <dbReference type="SAM" id="Phobius"/>
    </source>
</evidence>
<evidence type="ECO:0000256" key="1">
    <source>
        <dbReference type="SAM" id="MobiDB-lite"/>
    </source>
</evidence>
<gene>
    <name evidence="3" type="ORF">SAMN04488561_5864</name>
</gene>
<evidence type="ECO:0008006" key="5">
    <source>
        <dbReference type="Google" id="ProtNLM"/>
    </source>
</evidence>
<dbReference type="RefSeq" id="WP_176986543.1">
    <property type="nucleotide sequence ID" value="NZ_FNUC01000004.1"/>
</dbReference>
<evidence type="ECO:0000313" key="3">
    <source>
        <dbReference type="EMBL" id="SEF17428.1"/>
    </source>
</evidence>
<sequence>MVYPGSPTGPDGQGPDEQGPGPVPPPPPPSGQVPAGEPVASVPDPGTRPLPYPDAGDAEPAIVPRKRRGLLAGGIAAAVLVAGSGGVFAWQALDGGGTQPHDVLPSDAVGYVRLDLDPSAGQKIEAFRFLQNFPLFTEATGITDEDVDLRERFVDELAAATGCDIDFARDVEPWVGERIGAAMTPPSGDGGEPGYVVALQAGDEDAATEAIDRILGCGSDGGEAEGLGRAYVDGYLLVTDTQENADAYAGAAADSSLADNAEFTEAMDLLGEQGIASAWLSGGAMFDLFDGSASSFGIGAGSSADDGMPSVDDLRDVVDQTYRSVALSVRFDDRYAELAGVVTGSAYRALSGGGVDASVPDDTALFIGQHDAGQYLRDTWDTSLESVPDGAEMLAELEAQTGFTLPDDLATVLGDDLVVAADASGFDLDDPDGLFGVEIGARVVTDPDAFADLWDRVQGLASDAGAPLDGLPLQTTDDGYVLATSDAYAGVLLDGGGLGDSDAYRTAVADADNADSVLYLNADTVTEQLLSAAGDDLGDAERQSIEALQALGIALHLEDGHLELSLRVTTG</sequence>
<keyword evidence="2" id="KW-0472">Membrane</keyword>
<feature type="transmembrane region" description="Helical" evidence="2">
    <location>
        <begin position="70"/>
        <end position="90"/>
    </location>
</feature>
<keyword evidence="2" id="KW-1133">Transmembrane helix</keyword>